<evidence type="ECO:0000256" key="6">
    <source>
        <dbReference type="RuleBase" id="RU003755"/>
    </source>
</evidence>
<keyword evidence="3 6" id="KW-0812">Transmembrane</keyword>
<feature type="region of interest" description="Disordered" evidence="7">
    <location>
        <begin position="631"/>
        <end position="651"/>
    </location>
</feature>
<feature type="transmembrane region" description="Helical" evidence="8">
    <location>
        <begin position="93"/>
        <end position="113"/>
    </location>
</feature>
<gene>
    <name evidence="9" type="ORF">D9Q98_006837</name>
</gene>
<dbReference type="OrthoDB" id="8904098at2759"/>
<evidence type="ECO:0000256" key="2">
    <source>
        <dbReference type="ARBA" id="ARBA00005982"/>
    </source>
</evidence>
<feature type="transmembrane region" description="Helical" evidence="8">
    <location>
        <begin position="423"/>
        <end position="440"/>
    </location>
</feature>
<dbReference type="GO" id="GO:0022857">
    <property type="term" value="F:transmembrane transporter activity"/>
    <property type="evidence" value="ECO:0007669"/>
    <property type="project" value="InterPro"/>
</dbReference>
<feature type="transmembrane region" description="Helical" evidence="8">
    <location>
        <begin position="590"/>
        <end position="609"/>
    </location>
</feature>
<accession>A0A9D4TIX2</accession>
<feature type="compositionally biased region" description="Pro residues" evidence="7">
    <location>
        <begin position="635"/>
        <end position="645"/>
    </location>
</feature>
<dbReference type="SUPFAM" id="SSF103473">
    <property type="entry name" value="MFS general substrate transporter"/>
    <property type="match status" value="1"/>
</dbReference>
<comment type="similarity">
    <text evidence="2 6">Belongs to the major facilitator superfamily. Proton-dependent oligopeptide transporter (POT/PTR) (TC 2.A.17) family.</text>
</comment>
<keyword evidence="10" id="KW-1185">Reference proteome</keyword>
<dbReference type="AlphaFoldDB" id="A0A9D4TIX2"/>
<feature type="transmembrane region" description="Helical" evidence="8">
    <location>
        <begin position="133"/>
        <end position="154"/>
    </location>
</feature>
<comment type="caution">
    <text evidence="9">The sequence shown here is derived from an EMBL/GenBank/DDBJ whole genome shotgun (WGS) entry which is preliminary data.</text>
</comment>
<name>A0A9D4TIX2_CHLVU</name>
<dbReference type="GO" id="GO:0016020">
    <property type="term" value="C:membrane"/>
    <property type="evidence" value="ECO:0007669"/>
    <property type="project" value="UniProtKB-SubCell"/>
</dbReference>
<evidence type="ECO:0000256" key="7">
    <source>
        <dbReference type="SAM" id="MobiDB-lite"/>
    </source>
</evidence>
<dbReference type="Pfam" id="PF00854">
    <property type="entry name" value="PTR2"/>
    <property type="match status" value="2"/>
</dbReference>
<dbReference type="InterPro" id="IPR036259">
    <property type="entry name" value="MFS_trans_sf"/>
</dbReference>
<feature type="transmembrane region" description="Helical" evidence="8">
    <location>
        <begin position="514"/>
        <end position="533"/>
    </location>
</feature>
<keyword evidence="6" id="KW-0813">Transport</keyword>
<dbReference type="PANTHER" id="PTHR11654">
    <property type="entry name" value="OLIGOPEPTIDE TRANSPORTER-RELATED"/>
    <property type="match status" value="1"/>
</dbReference>
<evidence type="ECO:0000256" key="5">
    <source>
        <dbReference type="ARBA" id="ARBA00023136"/>
    </source>
</evidence>
<evidence type="ECO:0000256" key="3">
    <source>
        <dbReference type="ARBA" id="ARBA00022692"/>
    </source>
</evidence>
<sequence>MAALEDAALEPVEDPPKRSTLLTVCPFILGNEFCERLAFYGLSTNLIIYMTRVMGEDNGFAAIQLNLFEGTCYLTPLLGAWLADSAWGRYKTILIFSSIYFLGMVLLTLSAWLPGMTPSPDEYASPLQNAFLYTSLYVVALGTGGIKPNVSAFGADQFDESDPQDRKEKTSFFNWFYFFVNIGSLLAVTVIVWVQENISWAVGFAIPAAVMACAIATFVAGAPLYTHVAPTESPISRVFKVVWAAYKAPRRSASPHDESSLDALLGDGANASLYLPAEANGGSLYQNGDGGVNGGTHGAGMGRPTKSLQWLDQATEARVQGGARRFTQRQVEEVKLVLRLLPIFATTVLYWTIYMQMGSFFVAQGVNMDRALALPWGGSFVIPAASLASINTVSIVALIPIYDKLLAPGMRKLGRPITLLQRIGWGLLVCVASMLMAGYVEHHRLSLCNFGTWDPPSTGGSPDGPFFSRFTFSGSQDDSHSSSSPDAGQYNSGGGNHKVHCLEEMSVWWQVPQYLLVGLSEVFTSIGQLEIFYDQAPDVMRSCSMALQLLSVCIGSYLSGAVVYGFSVYTSRYDPGGQGWLPKDLNQGRLDLFFLTLAALMVLNLLIFLRVASQYEYKAVEHVKRLVLPRSMQRPPRPPTHPPRSLPVDSRGASVAHPLAVPGAASIPSSPAPSIFSRSLAFMPKSPAMPAPFR</sequence>
<feature type="transmembrane region" description="Helical" evidence="8">
    <location>
        <begin position="336"/>
        <end position="354"/>
    </location>
</feature>
<dbReference type="GO" id="GO:0006857">
    <property type="term" value="P:oligopeptide transport"/>
    <property type="evidence" value="ECO:0007669"/>
    <property type="project" value="InterPro"/>
</dbReference>
<dbReference type="CDD" id="cd17351">
    <property type="entry name" value="MFS_NPF"/>
    <property type="match status" value="1"/>
</dbReference>
<reference evidence="9" key="2">
    <citation type="submission" date="2020-11" db="EMBL/GenBank/DDBJ databases">
        <authorList>
            <person name="Cecchin M."/>
            <person name="Marcolungo L."/>
            <person name="Rossato M."/>
            <person name="Girolomoni L."/>
            <person name="Cosentino E."/>
            <person name="Cuine S."/>
            <person name="Li-Beisson Y."/>
            <person name="Delledonne M."/>
            <person name="Ballottari M."/>
        </authorList>
    </citation>
    <scope>NUCLEOTIDE SEQUENCE</scope>
    <source>
        <strain evidence="9">211/11P</strain>
        <tissue evidence="9">Whole cell</tissue>
    </source>
</reference>
<dbReference type="InterPro" id="IPR000109">
    <property type="entry name" value="POT_fam"/>
</dbReference>
<feature type="transmembrane region" description="Helical" evidence="8">
    <location>
        <begin position="200"/>
        <end position="225"/>
    </location>
</feature>
<protein>
    <submittedName>
        <fullName evidence="9">Uncharacterized protein</fullName>
    </submittedName>
</protein>
<evidence type="ECO:0000256" key="8">
    <source>
        <dbReference type="SAM" id="Phobius"/>
    </source>
</evidence>
<evidence type="ECO:0000313" key="9">
    <source>
        <dbReference type="EMBL" id="KAI3426893.1"/>
    </source>
</evidence>
<dbReference type="EMBL" id="SIDB01000010">
    <property type="protein sequence ID" value="KAI3426893.1"/>
    <property type="molecule type" value="Genomic_DNA"/>
</dbReference>
<keyword evidence="5 8" id="KW-0472">Membrane</keyword>
<evidence type="ECO:0000256" key="4">
    <source>
        <dbReference type="ARBA" id="ARBA00022989"/>
    </source>
</evidence>
<dbReference type="InterPro" id="IPR018456">
    <property type="entry name" value="PTR2_symporter_CS"/>
</dbReference>
<organism evidence="9 10">
    <name type="scientific">Chlorella vulgaris</name>
    <name type="common">Green alga</name>
    <dbReference type="NCBI Taxonomy" id="3077"/>
    <lineage>
        <taxon>Eukaryota</taxon>
        <taxon>Viridiplantae</taxon>
        <taxon>Chlorophyta</taxon>
        <taxon>core chlorophytes</taxon>
        <taxon>Trebouxiophyceae</taxon>
        <taxon>Chlorellales</taxon>
        <taxon>Chlorellaceae</taxon>
        <taxon>Chlorella clade</taxon>
        <taxon>Chlorella</taxon>
    </lineage>
</organism>
<dbReference type="Proteomes" id="UP001055712">
    <property type="component" value="Unassembled WGS sequence"/>
</dbReference>
<reference evidence="9" key="1">
    <citation type="journal article" date="2019" name="Plant J.">
        <title>Chlorella vulgaris genome assembly and annotation reveals the molecular basis for metabolic acclimation to high light conditions.</title>
        <authorList>
            <person name="Cecchin M."/>
            <person name="Marcolungo L."/>
            <person name="Rossato M."/>
            <person name="Girolomoni L."/>
            <person name="Cosentino E."/>
            <person name="Cuine S."/>
            <person name="Li-Beisson Y."/>
            <person name="Delledonne M."/>
            <person name="Ballottari M."/>
        </authorList>
    </citation>
    <scope>NUCLEOTIDE SEQUENCE</scope>
    <source>
        <strain evidence="9">211/11P</strain>
    </source>
</reference>
<evidence type="ECO:0000313" key="10">
    <source>
        <dbReference type="Proteomes" id="UP001055712"/>
    </source>
</evidence>
<feature type="transmembrane region" description="Helical" evidence="8">
    <location>
        <begin position="374"/>
        <end position="402"/>
    </location>
</feature>
<proteinExistence type="inferred from homology"/>
<comment type="subcellular location">
    <subcellularLocation>
        <location evidence="1 6">Membrane</location>
        <topology evidence="1 6">Multi-pass membrane protein</topology>
    </subcellularLocation>
</comment>
<evidence type="ECO:0000256" key="1">
    <source>
        <dbReference type="ARBA" id="ARBA00004141"/>
    </source>
</evidence>
<feature type="transmembrane region" description="Helical" evidence="8">
    <location>
        <begin position="545"/>
        <end position="570"/>
    </location>
</feature>
<dbReference type="Gene3D" id="1.20.1250.20">
    <property type="entry name" value="MFS general substrate transporter like domains"/>
    <property type="match status" value="1"/>
</dbReference>
<keyword evidence="4 8" id="KW-1133">Transmembrane helix</keyword>
<feature type="transmembrane region" description="Helical" evidence="8">
    <location>
        <begin position="175"/>
        <end position="194"/>
    </location>
</feature>
<dbReference type="PROSITE" id="PS01023">
    <property type="entry name" value="PTR2_2"/>
    <property type="match status" value="1"/>
</dbReference>